<evidence type="ECO:0000256" key="4">
    <source>
        <dbReference type="HAMAP-Rule" id="MF_00528"/>
    </source>
</evidence>
<keyword evidence="6" id="KW-1185">Reference proteome</keyword>
<dbReference type="GO" id="GO:0009117">
    <property type="term" value="P:nucleotide metabolic process"/>
    <property type="evidence" value="ECO:0007669"/>
    <property type="project" value="UniProtKB-KW"/>
</dbReference>
<evidence type="ECO:0000256" key="3">
    <source>
        <dbReference type="ARBA" id="ARBA00023080"/>
    </source>
</evidence>
<dbReference type="GO" id="GO:0005737">
    <property type="term" value="C:cytoplasm"/>
    <property type="evidence" value="ECO:0007669"/>
    <property type="project" value="UniProtKB-SubCell"/>
</dbReference>
<keyword evidence="2 4" id="KW-0378">Hydrolase</keyword>
<dbReference type="HAMAP" id="MF_00528">
    <property type="entry name" value="Maf"/>
    <property type="match status" value="1"/>
</dbReference>
<accession>A0A918JEN1</accession>
<comment type="cofactor">
    <cofactor evidence="1 4">
        <name>a divalent metal cation</name>
        <dbReference type="ChEBI" id="CHEBI:60240"/>
    </cofactor>
</comment>
<comment type="caution">
    <text evidence="4">Lacks conserved residue(s) required for the propagation of feature annotation.</text>
</comment>
<dbReference type="InterPro" id="IPR003697">
    <property type="entry name" value="Maf-like"/>
</dbReference>
<evidence type="ECO:0000313" key="5">
    <source>
        <dbReference type="EMBL" id="GGW76455.1"/>
    </source>
</evidence>
<dbReference type="RefSeq" id="WP_189383637.1">
    <property type="nucleotide sequence ID" value="NZ_BAABFY010000002.1"/>
</dbReference>
<dbReference type="CDD" id="cd00555">
    <property type="entry name" value="Maf"/>
    <property type="match status" value="1"/>
</dbReference>
<dbReference type="PANTHER" id="PTHR43213:SF5">
    <property type="entry name" value="BIFUNCTIONAL DTTP_UTP PYROPHOSPHATASE_METHYLTRANSFERASE PROTEIN-RELATED"/>
    <property type="match status" value="1"/>
</dbReference>
<sequence>MLPGIPPSIYLASASPRRHELLNQINLPHEVLHVPTPPGEDEPQHPGEAAHVYVQRTAMDKAVRASHFIEGQKLAPKPVLTADTCVILDGQVLGKPVDDADTARILGLLSGKTHEVHTAIVVAWQGQYFTDVSITQVSMKLLEEQEINAYCASGEGNGKAGAYGIQGLASLFIERISGSYSGVMGLPLFETGRLLRLAYSASA</sequence>
<organism evidence="5 6">
    <name type="scientific">Advenella faeciporci</name>
    <dbReference type="NCBI Taxonomy" id="797535"/>
    <lineage>
        <taxon>Bacteria</taxon>
        <taxon>Pseudomonadati</taxon>
        <taxon>Pseudomonadota</taxon>
        <taxon>Betaproteobacteria</taxon>
        <taxon>Burkholderiales</taxon>
        <taxon>Alcaligenaceae</taxon>
    </lineage>
</organism>
<keyword evidence="3 4" id="KW-0546">Nucleotide metabolism</keyword>
<comment type="function">
    <text evidence="4">Nucleoside triphosphate pyrophosphatase that hydrolyzes dTTP and UTP. May have a dual role in cell division arrest and in preventing the incorporation of modified nucleotides into cellular nucleic acids.</text>
</comment>
<dbReference type="GO" id="GO:0047429">
    <property type="term" value="F:nucleoside triphosphate diphosphatase activity"/>
    <property type="evidence" value="ECO:0007669"/>
    <property type="project" value="UniProtKB-EC"/>
</dbReference>
<evidence type="ECO:0000313" key="6">
    <source>
        <dbReference type="Proteomes" id="UP000608345"/>
    </source>
</evidence>
<dbReference type="PIRSF" id="PIRSF006305">
    <property type="entry name" value="Maf"/>
    <property type="match status" value="1"/>
</dbReference>
<dbReference type="Gene3D" id="3.90.950.10">
    <property type="match status" value="1"/>
</dbReference>
<feature type="active site" description="Proton acceptor" evidence="4">
    <location>
        <position position="83"/>
    </location>
</feature>
<comment type="catalytic activity">
    <reaction evidence="4">
        <text>dTTP + H2O = dTMP + diphosphate + H(+)</text>
        <dbReference type="Rhea" id="RHEA:28534"/>
        <dbReference type="ChEBI" id="CHEBI:15377"/>
        <dbReference type="ChEBI" id="CHEBI:15378"/>
        <dbReference type="ChEBI" id="CHEBI:33019"/>
        <dbReference type="ChEBI" id="CHEBI:37568"/>
        <dbReference type="ChEBI" id="CHEBI:63528"/>
        <dbReference type="EC" id="3.6.1.9"/>
    </reaction>
</comment>
<reference evidence="5" key="2">
    <citation type="submission" date="2020-09" db="EMBL/GenBank/DDBJ databases">
        <authorList>
            <person name="Sun Q."/>
            <person name="Kim S."/>
        </authorList>
    </citation>
    <scope>NUCLEOTIDE SEQUENCE</scope>
    <source>
        <strain evidence="5">KCTC 23732</strain>
    </source>
</reference>
<evidence type="ECO:0000256" key="2">
    <source>
        <dbReference type="ARBA" id="ARBA00022801"/>
    </source>
</evidence>
<dbReference type="EMBL" id="BMYS01000001">
    <property type="protein sequence ID" value="GGW76455.1"/>
    <property type="molecule type" value="Genomic_DNA"/>
</dbReference>
<dbReference type="Pfam" id="PF02545">
    <property type="entry name" value="Maf"/>
    <property type="match status" value="1"/>
</dbReference>
<feature type="site" description="Important for substrate specificity" evidence="4">
    <location>
        <position position="84"/>
    </location>
</feature>
<dbReference type="SUPFAM" id="SSF52972">
    <property type="entry name" value="ITPase-like"/>
    <property type="match status" value="1"/>
</dbReference>
<dbReference type="PANTHER" id="PTHR43213">
    <property type="entry name" value="BIFUNCTIONAL DTTP/UTP PYROPHOSPHATASE/METHYLTRANSFERASE PROTEIN-RELATED"/>
    <property type="match status" value="1"/>
</dbReference>
<reference evidence="5" key="1">
    <citation type="journal article" date="2014" name="Int. J. Syst. Evol. Microbiol.">
        <title>Complete genome sequence of Corynebacterium casei LMG S-19264T (=DSM 44701T), isolated from a smear-ripened cheese.</title>
        <authorList>
            <consortium name="US DOE Joint Genome Institute (JGI-PGF)"/>
            <person name="Walter F."/>
            <person name="Albersmeier A."/>
            <person name="Kalinowski J."/>
            <person name="Ruckert C."/>
        </authorList>
    </citation>
    <scope>NUCLEOTIDE SEQUENCE</scope>
    <source>
        <strain evidence="5">KCTC 23732</strain>
    </source>
</reference>
<evidence type="ECO:0000256" key="1">
    <source>
        <dbReference type="ARBA" id="ARBA00001968"/>
    </source>
</evidence>
<proteinExistence type="inferred from homology"/>
<dbReference type="EC" id="3.6.1.9" evidence="4"/>
<dbReference type="AlphaFoldDB" id="A0A918JEN1"/>
<feature type="site" description="Important for substrate specificity" evidence="4">
    <location>
        <position position="166"/>
    </location>
</feature>
<dbReference type="InterPro" id="IPR029001">
    <property type="entry name" value="ITPase-like_fam"/>
</dbReference>
<dbReference type="NCBIfam" id="TIGR00172">
    <property type="entry name" value="maf"/>
    <property type="match status" value="1"/>
</dbReference>
<comment type="subcellular location">
    <subcellularLocation>
        <location evidence="4">Cytoplasm</location>
    </subcellularLocation>
</comment>
<feature type="site" description="Important for substrate specificity" evidence="4">
    <location>
        <position position="17"/>
    </location>
</feature>
<protein>
    <recommendedName>
        <fullName evidence="4">dTTP/UTP pyrophosphatase</fullName>
        <shortName evidence="4">dTTPase/UTPase</shortName>
        <ecNumber evidence="4">3.6.1.9</ecNumber>
    </recommendedName>
    <alternativeName>
        <fullName evidence="4">Nucleoside triphosphate pyrophosphatase</fullName>
    </alternativeName>
    <alternativeName>
        <fullName evidence="4">Nucleotide pyrophosphatase</fullName>
        <shortName evidence="4">Nucleotide PPase</shortName>
    </alternativeName>
</protein>
<comment type="caution">
    <text evidence="5">The sequence shown here is derived from an EMBL/GenBank/DDBJ whole genome shotgun (WGS) entry which is preliminary data.</text>
</comment>
<comment type="catalytic activity">
    <reaction evidence="4">
        <text>UTP + H2O = UMP + diphosphate + H(+)</text>
        <dbReference type="Rhea" id="RHEA:29395"/>
        <dbReference type="ChEBI" id="CHEBI:15377"/>
        <dbReference type="ChEBI" id="CHEBI:15378"/>
        <dbReference type="ChEBI" id="CHEBI:33019"/>
        <dbReference type="ChEBI" id="CHEBI:46398"/>
        <dbReference type="ChEBI" id="CHEBI:57865"/>
        <dbReference type="EC" id="3.6.1.9"/>
    </reaction>
</comment>
<keyword evidence="4" id="KW-0963">Cytoplasm</keyword>
<comment type="similarity">
    <text evidence="4">Belongs to the Maf family. YhdE subfamily.</text>
</comment>
<gene>
    <name evidence="5" type="ORF">GCM10011450_02700</name>
</gene>
<dbReference type="Proteomes" id="UP000608345">
    <property type="component" value="Unassembled WGS sequence"/>
</dbReference>
<name>A0A918JEN1_9BURK</name>